<sequence>MPSELPLTSRYPRLLITDHLGLERTGSIGEAVGTVCYFVAIPGGDLVMARVDAPDGARRAVFLELMAVESADGKAIRATQAAADLTGSRKLVDLASQLSD</sequence>
<proteinExistence type="predicted"/>
<dbReference type="Proteomes" id="UP000240624">
    <property type="component" value="Unassembled WGS sequence"/>
</dbReference>
<dbReference type="AlphaFoldDB" id="A0A1X6ZN07"/>
<keyword evidence="4" id="KW-1185">Reference proteome</keyword>
<reference evidence="1 4" key="2">
    <citation type="submission" date="2018-03" db="EMBL/GenBank/DDBJ databases">
        <title>Genomic Encyclopedia of Archaeal and Bacterial Type Strains, Phase II (KMG-II): from individual species to whole genera.</title>
        <authorList>
            <person name="Goeker M."/>
        </authorList>
    </citation>
    <scope>NUCLEOTIDE SEQUENCE [LARGE SCALE GENOMIC DNA]</scope>
    <source>
        <strain evidence="1 4">DSM 29956</strain>
    </source>
</reference>
<accession>A0A1X6ZN07</accession>
<gene>
    <name evidence="1" type="ORF">CLV79_108161</name>
    <name evidence="2" type="ORF">LOS8367_02542</name>
</gene>
<reference evidence="2 3" key="1">
    <citation type="submission" date="2017-03" db="EMBL/GenBank/DDBJ databases">
        <authorList>
            <person name="Afonso C.L."/>
            <person name="Miller P.J."/>
            <person name="Scott M.A."/>
            <person name="Spackman E."/>
            <person name="Goraichik I."/>
            <person name="Dimitrov K.M."/>
            <person name="Suarez D.L."/>
            <person name="Swayne D.E."/>
        </authorList>
    </citation>
    <scope>NUCLEOTIDE SEQUENCE [LARGE SCALE GENOMIC DNA]</scope>
    <source>
        <strain evidence="2 3">CECT 8367</strain>
    </source>
</reference>
<name>A0A1X6ZN07_9RHOB</name>
<protein>
    <submittedName>
        <fullName evidence="2">Uncharacterized protein</fullName>
    </submittedName>
</protein>
<organism evidence="2 3">
    <name type="scientific">Limimaricola soesokkakensis</name>
    <dbReference type="NCBI Taxonomy" id="1343159"/>
    <lineage>
        <taxon>Bacteria</taxon>
        <taxon>Pseudomonadati</taxon>
        <taxon>Pseudomonadota</taxon>
        <taxon>Alphaproteobacteria</taxon>
        <taxon>Rhodobacterales</taxon>
        <taxon>Paracoccaceae</taxon>
        <taxon>Limimaricola</taxon>
    </lineage>
</organism>
<dbReference type="EMBL" id="PYGB01000008">
    <property type="protein sequence ID" value="PSK84993.1"/>
    <property type="molecule type" value="Genomic_DNA"/>
</dbReference>
<dbReference type="EMBL" id="FWFY01000007">
    <property type="protein sequence ID" value="SLN54205.1"/>
    <property type="molecule type" value="Genomic_DNA"/>
</dbReference>
<evidence type="ECO:0000313" key="2">
    <source>
        <dbReference type="EMBL" id="SLN54205.1"/>
    </source>
</evidence>
<evidence type="ECO:0000313" key="4">
    <source>
        <dbReference type="Proteomes" id="UP000240624"/>
    </source>
</evidence>
<evidence type="ECO:0000313" key="3">
    <source>
        <dbReference type="Proteomes" id="UP000193495"/>
    </source>
</evidence>
<evidence type="ECO:0000313" key="1">
    <source>
        <dbReference type="EMBL" id="PSK84993.1"/>
    </source>
</evidence>
<dbReference type="Proteomes" id="UP000193495">
    <property type="component" value="Unassembled WGS sequence"/>
</dbReference>